<keyword evidence="3" id="KW-1185">Reference proteome</keyword>
<reference evidence="2 3" key="1">
    <citation type="journal article" date="2012" name="Int. J. Syst. Evol. Microbiol.">
        <title>Vibrio caribbeanicus sp. nov., isolated from the marine sponge Scleritoderma cyanea.</title>
        <authorList>
            <person name="Hoffmann M."/>
            <person name="Monday S.R."/>
            <person name="Allard M.W."/>
            <person name="Strain E.A."/>
            <person name="Whittaker P."/>
            <person name="Naum M."/>
            <person name="McCarthy P.J."/>
            <person name="Lopez J.V."/>
            <person name="Fischer M."/>
            <person name="Brown E.W."/>
        </authorList>
    </citation>
    <scope>NUCLEOTIDE SEQUENCE [LARGE SCALE GENOMIC DNA]</scope>
    <source>
        <strain evidence="2 3">ATCC BAA-2122</strain>
    </source>
</reference>
<evidence type="ECO:0000313" key="3">
    <source>
        <dbReference type="Proteomes" id="UP000002943"/>
    </source>
</evidence>
<protein>
    <submittedName>
        <fullName evidence="2">Uncharacterized protein</fullName>
    </submittedName>
</protein>
<evidence type="ECO:0000256" key="1">
    <source>
        <dbReference type="SAM" id="SignalP"/>
    </source>
</evidence>
<feature type="signal peptide" evidence="1">
    <location>
        <begin position="1"/>
        <end position="18"/>
    </location>
</feature>
<organism evidence="2 3">
    <name type="scientific">Vibrio caribbeanicus ATCC BAA-2122</name>
    <dbReference type="NCBI Taxonomy" id="796620"/>
    <lineage>
        <taxon>Bacteria</taxon>
        <taxon>Pseudomonadati</taxon>
        <taxon>Pseudomonadota</taxon>
        <taxon>Gammaproteobacteria</taxon>
        <taxon>Vibrionales</taxon>
        <taxon>Vibrionaceae</taxon>
        <taxon>Vibrio</taxon>
    </lineage>
</organism>
<dbReference type="Proteomes" id="UP000002943">
    <property type="component" value="Unassembled WGS sequence"/>
</dbReference>
<feature type="chain" id="PRO_5003167352" evidence="1">
    <location>
        <begin position="19"/>
        <end position="301"/>
    </location>
</feature>
<sequence length="301" mass="34738">MKYCSLTIFIAFPLYVHAAPHNNINELTDRLSIKECTENARSKGCYDNKVRTYNLLCANESGDSQPSNSEMTGYYSRDFIEENGIVTQYRYTFIPVGESDQVIQSIKEHDDLCANNAGAEYFSQPEKLDNKTTYFSYIENEKVVAWDPEGNNNRKELSTITTLHKNKSFYTYVLCAHSNSPNGQYLIDPTTGKYVITDARYEGFFYDGIADYVFGGPAGKGNFRYIITKDTYDKYYDMCQDQFGEARELKVIPDVDDVAERIFSPISWINIMTMSIWSDYRFLFTEPSTGKEYMSDIFFNR</sequence>
<evidence type="ECO:0000313" key="2">
    <source>
        <dbReference type="EMBL" id="EFP97296.1"/>
    </source>
</evidence>
<dbReference type="RefSeq" id="WP_009600478.1">
    <property type="nucleotide sequence ID" value="NZ_AEIU01000059.1"/>
</dbReference>
<comment type="caution">
    <text evidence="2">The sequence shown here is derived from an EMBL/GenBank/DDBJ whole genome shotgun (WGS) entry which is preliminary data.</text>
</comment>
<gene>
    <name evidence="2" type="ORF">VIBC2010_17914</name>
</gene>
<dbReference type="EMBL" id="AEIU01000059">
    <property type="protein sequence ID" value="EFP97296.1"/>
    <property type="molecule type" value="Genomic_DNA"/>
</dbReference>
<accession>E3BHK7</accession>
<keyword evidence="1" id="KW-0732">Signal</keyword>
<proteinExistence type="predicted"/>
<dbReference type="AlphaFoldDB" id="E3BHK7"/>
<name>E3BHK7_9VIBR</name>